<name>A0A8S0PYD6_OLEEU</name>
<evidence type="ECO:0000313" key="1">
    <source>
        <dbReference type="EMBL" id="CAA2957629.1"/>
    </source>
</evidence>
<dbReference type="Proteomes" id="UP000594638">
    <property type="component" value="Unassembled WGS sequence"/>
</dbReference>
<protein>
    <submittedName>
        <fullName evidence="1">Uncharacterized protein</fullName>
    </submittedName>
</protein>
<feature type="non-terminal residue" evidence="1">
    <location>
        <position position="57"/>
    </location>
</feature>
<dbReference type="AlphaFoldDB" id="A0A8S0PYD6"/>
<keyword evidence="2" id="KW-1185">Reference proteome</keyword>
<evidence type="ECO:0000313" key="2">
    <source>
        <dbReference type="Proteomes" id="UP000594638"/>
    </source>
</evidence>
<accession>A0A8S0PYD6</accession>
<dbReference type="Gramene" id="OE9A116937T1">
    <property type="protein sequence ID" value="OE9A116937C1"/>
    <property type="gene ID" value="OE9A116937"/>
</dbReference>
<sequence>IESTPEIPPLVHENTPGIPIQTQTVAPLVVEDMTEIAPIDQPLAEPIPEALIETDSQ</sequence>
<organism evidence="1 2">
    <name type="scientific">Olea europaea subsp. europaea</name>
    <dbReference type="NCBI Taxonomy" id="158383"/>
    <lineage>
        <taxon>Eukaryota</taxon>
        <taxon>Viridiplantae</taxon>
        <taxon>Streptophyta</taxon>
        <taxon>Embryophyta</taxon>
        <taxon>Tracheophyta</taxon>
        <taxon>Spermatophyta</taxon>
        <taxon>Magnoliopsida</taxon>
        <taxon>eudicotyledons</taxon>
        <taxon>Gunneridae</taxon>
        <taxon>Pentapetalae</taxon>
        <taxon>asterids</taxon>
        <taxon>lamiids</taxon>
        <taxon>Lamiales</taxon>
        <taxon>Oleaceae</taxon>
        <taxon>Oleeae</taxon>
        <taxon>Olea</taxon>
    </lineage>
</organism>
<dbReference type="EMBL" id="CACTIH010000230">
    <property type="protein sequence ID" value="CAA2957629.1"/>
    <property type="molecule type" value="Genomic_DNA"/>
</dbReference>
<proteinExistence type="predicted"/>
<gene>
    <name evidence="1" type="ORF">OLEA9_A116937</name>
</gene>
<comment type="caution">
    <text evidence="1">The sequence shown here is derived from an EMBL/GenBank/DDBJ whole genome shotgun (WGS) entry which is preliminary data.</text>
</comment>
<feature type="non-terminal residue" evidence="1">
    <location>
        <position position="1"/>
    </location>
</feature>
<reference evidence="1 2" key="1">
    <citation type="submission" date="2019-12" db="EMBL/GenBank/DDBJ databases">
        <authorList>
            <person name="Alioto T."/>
            <person name="Alioto T."/>
            <person name="Gomez Garrido J."/>
        </authorList>
    </citation>
    <scope>NUCLEOTIDE SEQUENCE [LARGE SCALE GENOMIC DNA]</scope>
</reference>